<dbReference type="EMBL" id="BGZK01002391">
    <property type="protein sequence ID" value="GBP93554.1"/>
    <property type="molecule type" value="Genomic_DNA"/>
</dbReference>
<sequence length="103" mass="12094">MTEFRRLDLLETMLRTKRTPAQDALGRYELTGQLVHYGGFLRKLYAKNLLHLNQRFEFGEAQPKWDLNQVKIKDGNRYQDHDGQSIISQYKICMQGTILYPCG</sequence>
<proteinExistence type="predicted"/>
<reference evidence="1 2" key="1">
    <citation type="journal article" date="2019" name="Commun. Biol.">
        <title>The bagworm genome reveals a unique fibroin gene that provides high tensile strength.</title>
        <authorList>
            <person name="Kono N."/>
            <person name="Nakamura H."/>
            <person name="Ohtoshi R."/>
            <person name="Tomita M."/>
            <person name="Numata K."/>
            <person name="Arakawa K."/>
        </authorList>
    </citation>
    <scope>NUCLEOTIDE SEQUENCE [LARGE SCALE GENOMIC DNA]</scope>
</reference>
<keyword evidence="2" id="KW-1185">Reference proteome</keyword>
<name>A0A4C2A2S7_EUMVA</name>
<protein>
    <submittedName>
        <fullName evidence="1">Uncharacterized protein</fullName>
    </submittedName>
</protein>
<evidence type="ECO:0000313" key="1">
    <source>
        <dbReference type="EMBL" id="GBP93554.1"/>
    </source>
</evidence>
<dbReference type="Proteomes" id="UP000299102">
    <property type="component" value="Unassembled WGS sequence"/>
</dbReference>
<gene>
    <name evidence="1" type="ORF">EVAR_90120_1</name>
</gene>
<organism evidence="1 2">
    <name type="scientific">Eumeta variegata</name>
    <name type="common">Bagworm moth</name>
    <name type="synonym">Eumeta japonica</name>
    <dbReference type="NCBI Taxonomy" id="151549"/>
    <lineage>
        <taxon>Eukaryota</taxon>
        <taxon>Metazoa</taxon>
        <taxon>Ecdysozoa</taxon>
        <taxon>Arthropoda</taxon>
        <taxon>Hexapoda</taxon>
        <taxon>Insecta</taxon>
        <taxon>Pterygota</taxon>
        <taxon>Neoptera</taxon>
        <taxon>Endopterygota</taxon>
        <taxon>Lepidoptera</taxon>
        <taxon>Glossata</taxon>
        <taxon>Ditrysia</taxon>
        <taxon>Tineoidea</taxon>
        <taxon>Psychidae</taxon>
        <taxon>Oiketicinae</taxon>
        <taxon>Eumeta</taxon>
    </lineage>
</organism>
<comment type="caution">
    <text evidence="1">The sequence shown here is derived from an EMBL/GenBank/DDBJ whole genome shotgun (WGS) entry which is preliminary data.</text>
</comment>
<evidence type="ECO:0000313" key="2">
    <source>
        <dbReference type="Proteomes" id="UP000299102"/>
    </source>
</evidence>
<accession>A0A4C2A2S7</accession>
<dbReference type="AlphaFoldDB" id="A0A4C2A2S7"/>